<organism evidence="2 3">
    <name type="scientific">Corynebacterium argentoratense DSM 44202</name>
    <dbReference type="NCBI Taxonomy" id="1348662"/>
    <lineage>
        <taxon>Bacteria</taxon>
        <taxon>Bacillati</taxon>
        <taxon>Actinomycetota</taxon>
        <taxon>Actinomycetes</taxon>
        <taxon>Mycobacteriales</taxon>
        <taxon>Corynebacteriaceae</taxon>
        <taxon>Corynebacterium</taxon>
    </lineage>
</organism>
<dbReference type="eggNOG" id="COG0627">
    <property type="taxonomic scope" value="Bacteria"/>
</dbReference>
<dbReference type="STRING" id="1348662.CARG_09215"/>
<gene>
    <name evidence="2" type="ORF">CARG_09215</name>
</gene>
<dbReference type="AlphaFoldDB" id="U3GX71"/>
<dbReference type="PATRIC" id="fig|1348662.3.peg.1819"/>
<dbReference type="Pfam" id="PF08310">
    <property type="entry name" value="LGFP"/>
    <property type="match status" value="4"/>
</dbReference>
<dbReference type="GO" id="GO:0016747">
    <property type="term" value="F:acyltransferase activity, transferring groups other than amino-acyl groups"/>
    <property type="evidence" value="ECO:0007669"/>
    <property type="project" value="TreeGrafter"/>
</dbReference>
<dbReference type="KEGG" id="caz:CARG_09215"/>
<accession>U3GX71</accession>
<dbReference type="Pfam" id="PF00756">
    <property type="entry name" value="Esterase"/>
    <property type="match status" value="1"/>
</dbReference>
<keyword evidence="1" id="KW-0812">Transmembrane</keyword>
<dbReference type="PANTHER" id="PTHR48098:SF1">
    <property type="entry name" value="DIACYLGLYCEROL ACYLTRANSFERASE_MYCOLYLTRANSFERASE AG85A"/>
    <property type="match status" value="1"/>
</dbReference>
<reference evidence="2 3" key="1">
    <citation type="journal article" date="2013" name="Genome Announc.">
        <title>Whole-Genome Sequence of the Clinical Strain Corynebacterium argentoratense DSM 44202, Isolated from a Human Throat Specimen.</title>
        <authorList>
            <person name="Bomholt C."/>
            <person name="Glaub A."/>
            <person name="Gravermann K."/>
            <person name="Albersmeier A."/>
            <person name="Brinkrolf K."/>
            <person name="Ruckert C."/>
            <person name="Tauch A."/>
        </authorList>
    </citation>
    <scope>NUCLEOTIDE SEQUENCE [LARGE SCALE GENOMIC DNA]</scope>
    <source>
        <strain evidence="2">DSM 44202</strain>
    </source>
</reference>
<name>U3GX71_9CORY</name>
<evidence type="ECO:0000256" key="1">
    <source>
        <dbReference type="SAM" id="Phobius"/>
    </source>
</evidence>
<dbReference type="InterPro" id="IPR029058">
    <property type="entry name" value="AB_hydrolase_fold"/>
</dbReference>
<dbReference type="InterPro" id="IPR050583">
    <property type="entry name" value="Mycobacterial_A85_antigen"/>
</dbReference>
<dbReference type="HOGENOM" id="CLU_026624_3_3_11"/>
<proteinExistence type="predicted"/>
<keyword evidence="3" id="KW-1185">Reference proteome</keyword>
<dbReference type="PANTHER" id="PTHR48098">
    <property type="entry name" value="ENTEROCHELIN ESTERASE-RELATED"/>
    <property type="match status" value="1"/>
</dbReference>
<dbReference type="GeneID" id="78250571"/>
<protein>
    <recommendedName>
        <fullName evidence="4">Trehalose O-mycolyltransferase</fullName>
    </recommendedName>
</protein>
<evidence type="ECO:0000313" key="3">
    <source>
        <dbReference type="Proteomes" id="UP000016943"/>
    </source>
</evidence>
<dbReference type="OrthoDB" id="4527292at2"/>
<dbReference type="Gene3D" id="3.40.50.1820">
    <property type="entry name" value="alpha/beta hydrolase"/>
    <property type="match status" value="1"/>
</dbReference>
<dbReference type="InterPro" id="IPR013207">
    <property type="entry name" value="LGFP"/>
</dbReference>
<evidence type="ECO:0000313" key="2">
    <source>
        <dbReference type="EMBL" id="AGU15939.1"/>
    </source>
</evidence>
<evidence type="ECO:0008006" key="4">
    <source>
        <dbReference type="Google" id="ProtNLM"/>
    </source>
</evidence>
<dbReference type="EMBL" id="CP006365">
    <property type="protein sequence ID" value="AGU15939.1"/>
    <property type="molecule type" value="Genomic_DNA"/>
</dbReference>
<dbReference type="Proteomes" id="UP000016943">
    <property type="component" value="Chromosome"/>
</dbReference>
<feature type="transmembrane region" description="Helical" evidence="1">
    <location>
        <begin position="12"/>
        <end position="32"/>
    </location>
</feature>
<sequence>MRDTAIKTRRNKLIAALAVPSALAIGTGLIVFPADKAEAEQRDVLAQGSSFGSSEISGYLKDDNVPERSPIRTDFPKIDGLPDGVSVERQEWLSDRRVALFIRSAAMPDQLVQVQLLLPRDWYSQPGKKFPEVWALDGLRATDKENGWTINTNIQQFFSDKNVITVLPVGGEASFYSDWDREDNGKNYKWETFLTQELPAVLHNGYRSNGTRGIFGLSMGGTAAVNLAEHRPDMFNFVGSFSGYLDTTSPGMQLGIQGALKDAGGYDATAMWGPLNSQKWIDNDPKLGIEALKGKTVYVSAGNGADDFGQNNSVATGPANPAGVGLEVLSRMTTQTFVNRAKTAGVPVISHFRPSGVHNWPYWQFELTQAWPHIADALALDKDDRGADCAPVGAIAEATKGGEFGKCVNNEYDIAGGKAEDFRNGRAYWHPDTGAHVLVGLISARYSEMGAADSWLGFPLTGEQGTPDGVGRYVHFQNGSIYWTPKLGAQPVPKDMFDAWGATGWENGPLGYPVAEPKELGGKLVQQFQHGYVVRNGDKAFVVHGDIAKRYGSMNTTASKLGAPTSNEIPLKGGVVQHFDNGSFYWTPETGAKFIFNGPIRDAWGASGWENGPFGWPTKDQEAIAAGGETMSFQHGTIKQVNGRVIEEHN</sequence>
<keyword evidence="1" id="KW-0472">Membrane</keyword>
<keyword evidence="1" id="KW-1133">Transmembrane helix</keyword>
<dbReference type="eggNOG" id="COG5479">
    <property type="taxonomic scope" value="Bacteria"/>
</dbReference>
<dbReference type="InterPro" id="IPR000801">
    <property type="entry name" value="Esterase-like"/>
</dbReference>
<dbReference type="SUPFAM" id="SSF53474">
    <property type="entry name" value="alpha/beta-Hydrolases"/>
    <property type="match status" value="1"/>
</dbReference>
<dbReference type="RefSeq" id="WP_021012335.1">
    <property type="nucleotide sequence ID" value="NC_022198.1"/>
</dbReference>